<feature type="transmembrane region" description="Helical" evidence="6">
    <location>
        <begin position="63"/>
        <end position="86"/>
    </location>
</feature>
<dbReference type="AlphaFoldDB" id="A0A4Q7E7T1"/>
<dbReference type="PANTHER" id="PTHR32322">
    <property type="entry name" value="INNER MEMBRANE TRANSPORTER"/>
    <property type="match status" value="1"/>
</dbReference>
<accession>A0A4Q7E7T1</accession>
<feature type="transmembrane region" description="Helical" evidence="6">
    <location>
        <begin position="179"/>
        <end position="202"/>
    </location>
</feature>
<keyword evidence="3 6" id="KW-0812">Transmembrane</keyword>
<dbReference type="GO" id="GO:0016020">
    <property type="term" value="C:membrane"/>
    <property type="evidence" value="ECO:0007669"/>
    <property type="project" value="UniProtKB-SubCell"/>
</dbReference>
<keyword evidence="4 6" id="KW-1133">Transmembrane helix</keyword>
<comment type="subcellular location">
    <subcellularLocation>
        <location evidence="1">Membrane</location>
        <topology evidence="1">Multi-pass membrane protein</topology>
    </subcellularLocation>
</comment>
<evidence type="ECO:0000259" key="7">
    <source>
        <dbReference type="Pfam" id="PF00892"/>
    </source>
</evidence>
<sequence length="310" mass="33343">MPVIGLELLFVLLWSSGFIGAKYGLPYAGPFTLLLIRYAIVAGLLGCWLCIRGDFQFASRAAIARAALIGVLAHAVWLSAALGGIALGVSPWIVALITALQPMLTSVLSGPVLGEKILPVQWWGTCIGLVGVVMVVITKLEGSAGVSPWGYVLPFVAAASMTVSTLYQRHLNGNQAVRLRIVNSLFVQATTSVIFLLPLAVLIEDVQVQWTGQFMFALAWLVIMLSIGSYGLLLKLLEHRTAARVASLMYLTPPTTLVLGSLLFGDSITWIDGLGLVIAAIGVSLVYQSTINLKRRNPRADPKRYLSMKP</sequence>
<comment type="caution">
    <text evidence="8">The sequence shown here is derived from an EMBL/GenBank/DDBJ whole genome shotgun (WGS) entry which is preliminary data.</text>
</comment>
<feature type="transmembrane region" description="Helical" evidence="6">
    <location>
        <begin position="120"/>
        <end position="137"/>
    </location>
</feature>
<dbReference type="InterPro" id="IPR000620">
    <property type="entry name" value="EamA_dom"/>
</dbReference>
<dbReference type="InterPro" id="IPR037185">
    <property type="entry name" value="EmrE-like"/>
</dbReference>
<organism evidence="8 9">
    <name type="scientific">Leptolyngbya iicbica LK</name>
    <dbReference type="NCBI Taxonomy" id="2294035"/>
    <lineage>
        <taxon>Bacteria</taxon>
        <taxon>Bacillati</taxon>
        <taxon>Cyanobacteriota</taxon>
        <taxon>Cyanophyceae</taxon>
        <taxon>Leptolyngbyales</taxon>
        <taxon>Leptolyngbyaceae</taxon>
        <taxon>Leptolyngbya group</taxon>
        <taxon>Leptolyngbya</taxon>
        <taxon>Leptolyngbya iicbica</taxon>
    </lineage>
</organism>
<evidence type="ECO:0000256" key="2">
    <source>
        <dbReference type="ARBA" id="ARBA00007362"/>
    </source>
</evidence>
<gene>
    <name evidence="8" type="ORF">DYY88_08580</name>
</gene>
<feature type="transmembrane region" description="Helical" evidence="6">
    <location>
        <begin position="270"/>
        <end position="287"/>
    </location>
</feature>
<feature type="domain" description="EamA" evidence="7">
    <location>
        <begin position="149"/>
        <end position="287"/>
    </location>
</feature>
<comment type="similarity">
    <text evidence="2">Belongs to the EamA transporter family.</text>
</comment>
<dbReference type="OrthoDB" id="9809509at2"/>
<dbReference type="RefSeq" id="WP_044151354.1">
    <property type="nucleotide sequence ID" value="NZ_QVFV01000002.1"/>
</dbReference>
<protein>
    <submittedName>
        <fullName evidence="8">DMT family transporter</fullName>
    </submittedName>
</protein>
<proteinExistence type="inferred from homology"/>
<evidence type="ECO:0000256" key="6">
    <source>
        <dbReference type="SAM" id="Phobius"/>
    </source>
</evidence>
<evidence type="ECO:0000256" key="3">
    <source>
        <dbReference type="ARBA" id="ARBA00022692"/>
    </source>
</evidence>
<dbReference type="EMBL" id="QVFV01000002">
    <property type="protein sequence ID" value="RZM78837.1"/>
    <property type="molecule type" value="Genomic_DNA"/>
</dbReference>
<dbReference type="Pfam" id="PF00892">
    <property type="entry name" value="EamA"/>
    <property type="match status" value="2"/>
</dbReference>
<feature type="transmembrane region" description="Helical" evidence="6">
    <location>
        <begin position="214"/>
        <end position="233"/>
    </location>
</feature>
<evidence type="ECO:0000313" key="8">
    <source>
        <dbReference type="EMBL" id="RZM78837.1"/>
    </source>
</evidence>
<evidence type="ECO:0000313" key="9">
    <source>
        <dbReference type="Proteomes" id="UP000292459"/>
    </source>
</evidence>
<evidence type="ECO:0000256" key="5">
    <source>
        <dbReference type="ARBA" id="ARBA00023136"/>
    </source>
</evidence>
<dbReference type="InterPro" id="IPR050638">
    <property type="entry name" value="AA-Vitamin_Transporters"/>
</dbReference>
<name>A0A4Q7E7T1_9CYAN</name>
<dbReference type="SUPFAM" id="SSF103481">
    <property type="entry name" value="Multidrug resistance efflux transporter EmrE"/>
    <property type="match status" value="1"/>
</dbReference>
<feature type="transmembrane region" description="Helical" evidence="6">
    <location>
        <begin position="149"/>
        <end position="167"/>
    </location>
</feature>
<keyword evidence="9" id="KW-1185">Reference proteome</keyword>
<feature type="domain" description="EamA" evidence="7">
    <location>
        <begin position="7"/>
        <end position="136"/>
    </location>
</feature>
<feature type="transmembrane region" description="Helical" evidence="6">
    <location>
        <begin position="31"/>
        <end position="51"/>
    </location>
</feature>
<feature type="transmembrane region" description="Helical" evidence="6">
    <location>
        <begin position="245"/>
        <end position="264"/>
    </location>
</feature>
<reference evidence="8 9" key="1">
    <citation type="submission" date="2018-11" db="EMBL/GenBank/DDBJ databases">
        <title>Whole genome sequencing of an environmental sample.</title>
        <authorList>
            <person name="Sarangi A.N."/>
            <person name="Singh D."/>
            <person name="Tripathy S."/>
        </authorList>
    </citation>
    <scope>NUCLEOTIDE SEQUENCE [LARGE SCALE GENOMIC DNA]</scope>
    <source>
        <strain evidence="8 9">Lakshadweep</strain>
    </source>
</reference>
<evidence type="ECO:0000256" key="4">
    <source>
        <dbReference type="ARBA" id="ARBA00022989"/>
    </source>
</evidence>
<dbReference type="Proteomes" id="UP000292459">
    <property type="component" value="Unassembled WGS sequence"/>
</dbReference>
<keyword evidence="5 6" id="KW-0472">Membrane</keyword>
<evidence type="ECO:0000256" key="1">
    <source>
        <dbReference type="ARBA" id="ARBA00004141"/>
    </source>
</evidence>
<feature type="transmembrane region" description="Helical" evidence="6">
    <location>
        <begin position="92"/>
        <end position="113"/>
    </location>
</feature>
<dbReference type="PANTHER" id="PTHR32322:SF2">
    <property type="entry name" value="EAMA DOMAIN-CONTAINING PROTEIN"/>
    <property type="match status" value="1"/>
</dbReference>